<keyword evidence="3" id="KW-1185">Reference proteome</keyword>
<sequence>MIGNWEGVDEEDTGGAGEEESEDNFTDADLVSSQRAYSLLNLGKVMRELTKAREAFDDYNDNNPKEQKKQHPTTVSTEAATGVARLPSWATPNVPHAAATTSATVLLEDDWEFTSSVWHLLLEDDWEFTWRVWHLLPLHERREIAHRHGYSIGTFEENMSLQQALDKDIPSSANKPYSSNQLAYNIRPDKRGWYKRKQEAQQQDGLDRDTDSQPQQSAVERISSGGLRFIRTKPTASSSNHREDEESVVVQDRPPIVDESMDNSITLHDVSNHTAAILSLGLEEANEVVMSVNDLCEDLILPGAFSVTWLNISTVDESNANLIDDTGYNE</sequence>
<evidence type="ECO:0000256" key="1">
    <source>
        <dbReference type="SAM" id="MobiDB-lite"/>
    </source>
</evidence>
<dbReference type="Proteomes" id="UP001153069">
    <property type="component" value="Unassembled WGS sequence"/>
</dbReference>
<evidence type="ECO:0000313" key="3">
    <source>
        <dbReference type="Proteomes" id="UP001153069"/>
    </source>
</evidence>
<evidence type="ECO:0000313" key="2">
    <source>
        <dbReference type="EMBL" id="CAB9497108.1"/>
    </source>
</evidence>
<comment type="caution">
    <text evidence="2">The sequence shown here is derived from an EMBL/GenBank/DDBJ whole genome shotgun (WGS) entry which is preliminary data.</text>
</comment>
<protein>
    <submittedName>
        <fullName evidence="2">Uncharacterized protein</fullName>
    </submittedName>
</protein>
<gene>
    <name evidence="2" type="ORF">SEMRO_14_G010620.1</name>
</gene>
<accession>A0A9N8H047</accession>
<organism evidence="2 3">
    <name type="scientific">Seminavis robusta</name>
    <dbReference type="NCBI Taxonomy" id="568900"/>
    <lineage>
        <taxon>Eukaryota</taxon>
        <taxon>Sar</taxon>
        <taxon>Stramenopiles</taxon>
        <taxon>Ochrophyta</taxon>
        <taxon>Bacillariophyta</taxon>
        <taxon>Bacillariophyceae</taxon>
        <taxon>Bacillariophycidae</taxon>
        <taxon>Naviculales</taxon>
        <taxon>Naviculaceae</taxon>
        <taxon>Seminavis</taxon>
    </lineage>
</organism>
<feature type="region of interest" description="Disordered" evidence="1">
    <location>
        <begin position="1"/>
        <end position="28"/>
    </location>
</feature>
<reference evidence="2" key="1">
    <citation type="submission" date="2020-06" db="EMBL/GenBank/DDBJ databases">
        <authorList>
            <consortium name="Plant Systems Biology data submission"/>
        </authorList>
    </citation>
    <scope>NUCLEOTIDE SEQUENCE</scope>
    <source>
        <strain evidence="2">D6</strain>
    </source>
</reference>
<feature type="region of interest" description="Disordered" evidence="1">
    <location>
        <begin position="193"/>
        <end position="250"/>
    </location>
</feature>
<feature type="region of interest" description="Disordered" evidence="1">
    <location>
        <begin position="56"/>
        <end position="75"/>
    </location>
</feature>
<feature type="compositionally biased region" description="Basic and acidic residues" evidence="1">
    <location>
        <begin position="193"/>
        <end position="211"/>
    </location>
</feature>
<dbReference type="AlphaFoldDB" id="A0A9N8H047"/>
<proteinExistence type="predicted"/>
<dbReference type="EMBL" id="CAICTM010000014">
    <property type="protein sequence ID" value="CAB9497108.1"/>
    <property type="molecule type" value="Genomic_DNA"/>
</dbReference>
<name>A0A9N8H047_9STRA</name>
<feature type="compositionally biased region" description="Acidic residues" evidence="1">
    <location>
        <begin position="7"/>
        <end position="26"/>
    </location>
</feature>